<dbReference type="Gene3D" id="1.10.10.10">
    <property type="entry name" value="Winged helix-like DNA-binding domain superfamily/Winged helix DNA-binding domain"/>
    <property type="match status" value="1"/>
</dbReference>
<evidence type="ECO:0000259" key="4">
    <source>
        <dbReference type="PROSITE" id="PS50987"/>
    </source>
</evidence>
<dbReference type="AlphaFoldDB" id="A0A2A4FQ49"/>
<dbReference type="CDD" id="cd00090">
    <property type="entry name" value="HTH_ARSR"/>
    <property type="match status" value="1"/>
</dbReference>
<accession>A0A2A4FQ49</accession>
<proteinExistence type="predicted"/>
<evidence type="ECO:0000313" key="5">
    <source>
        <dbReference type="EMBL" id="PCE39588.1"/>
    </source>
</evidence>
<dbReference type="KEGG" id="rdi:CMV14_12750"/>
<keyword evidence="3" id="KW-0804">Transcription</keyword>
<evidence type="ECO:0000256" key="1">
    <source>
        <dbReference type="ARBA" id="ARBA00023015"/>
    </source>
</evidence>
<name>A0A2A4FQ49_9SPHN</name>
<keyword evidence="1" id="KW-0805">Transcription regulation</keyword>
<dbReference type="PANTHER" id="PTHR43132:SF2">
    <property type="entry name" value="ARSENICAL RESISTANCE OPERON REPRESSOR ARSR-RELATED"/>
    <property type="match status" value="1"/>
</dbReference>
<dbReference type="OrthoDB" id="9804742at2"/>
<dbReference type="Proteomes" id="UP000218934">
    <property type="component" value="Unassembled WGS sequence"/>
</dbReference>
<dbReference type="KEGG" id="rdi:CMV14_15790"/>
<dbReference type="KEGG" id="rdi:CMV14_17915"/>
<dbReference type="RefSeq" id="WP_066970295.1">
    <property type="nucleotide sequence ID" value="NZ_CP023449.1"/>
</dbReference>
<reference evidence="5 6" key="1">
    <citation type="submission" date="2017-09" db="EMBL/GenBank/DDBJ databases">
        <title>The Catabolism of 3,6-Dichlorosalicylic acid is Initiated by the Cytochrome P450 Monooxygenase DsmABC in Rhizorhabdus dicambivorans Ndbn-20.</title>
        <authorList>
            <person name="Na L."/>
        </authorList>
    </citation>
    <scope>NUCLEOTIDE SEQUENCE [LARGE SCALE GENOMIC DNA]</scope>
    <source>
        <strain evidence="5 6">Ndbn-20m</strain>
    </source>
</reference>
<dbReference type="GO" id="GO:0003677">
    <property type="term" value="F:DNA binding"/>
    <property type="evidence" value="ECO:0007669"/>
    <property type="project" value="UniProtKB-KW"/>
</dbReference>
<dbReference type="InterPro" id="IPR011991">
    <property type="entry name" value="ArsR-like_HTH"/>
</dbReference>
<evidence type="ECO:0000256" key="3">
    <source>
        <dbReference type="ARBA" id="ARBA00023163"/>
    </source>
</evidence>
<evidence type="ECO:0000313" key="6">
    <source>
        <dbReference type="Proteomes" id="UP000218934"/>
    </source>
</evidence>
<dbReference type="EMBL" id="NWUF01000062">
    <property type="protein sequence ID" value="PCE39588.1"/>
    <property type="molecule type" value="Genomic_DNA"/>
</dbReference>
<protein>
    <submittedName>
        <fullName evidence="5">Transcriptional regulator</fullName>
    </submittedName>
</protein>
<dbReference type="Pfam" id="PF12840">
    <property type="entry name" value="HTH_20"/>
    <property type="match status" value="1"/>
</dbReference>
<dbReference type="NCBIfam" id="NF033788">
    <property type="entry name" value="HTH_metalloreg"/>
    <property type="match status" value="1"/>
</dbReference>
<feature type="domain" description="HTH arsR-type" evidence="4">
    <location>
        <begin position="1"/>
        <end position="95"/>
    </location>
</feature>
<dbReference type="InterPro" id="IPR036390">
    <property type="entry name" value="WH_DNA-bd_sf"/>
</dbReference>
<keyword evidence="2" id="KW-0238">DNA-binding</keyword>
<evidence type="ECO:0000256" key="2">
    <source>
        <dbReference type="ARBA" id="ARBA00023125"/>
    </source>
</evidence>
<sequence>MDANAAVASLSALAHPGRLEVFRLLVRAGAEGMASGDIARATGHVPQTLSGNLNILGHAGLVSSRREGRSIIYTADYARMTDLLGFLMEDCCGGAPEICAPLADVVTRAACCQPGAVQ</sequence>
<gene>
    <name evidence="5" type="ORF">COO09_24760</name>
</gene>
<dbReference type="KEGG" id="rdi:CMV14_13200"/>
<comment type="caution">
    <text evidence="5">The sequence shown here is derived from an EMBL/GenBank/DDBJ whole genome shotgun (WGS) entry which is preliminary data.</text>
</comment>
<organism evidence="5 6">
    <name type="scientific">Rhizorhabdus dicambivorans</name>
    <dbReference type="NCBI Taxonomy" id="1850238"/>
    <lineage>
        <taxon>Bacteria</taxon>
        <taxon>Pseudomonadati</taxon>
        <taxon>Pseudomonadota</taxon>
        <taxon>Alphaproteobacteria</taxon>
        <taxon>Sphingomonadales</taxon>
        <taxon>Sphingomonadaceae</taxon>
        <taxon>Rhizorhabdus</taxon>
    </lineage>
</organism>
<dbReference type="InterPro" id="IPR051011">
    <property type="entry name" value="Metal_resp_trans_reg"/>
</dbReference>
<dbReference type="PROSITE" id="PS50987">
    <property type="entry name" value="HTH_ARSR_2"/>
    <property type="match status" value="1"/>
</dbReference>
<keyword evidence="6" id="KW-1185">Reference proteome</keyword>
<dbReference type="PRINTS" id="PR00778">
    <property type="entry name" value="HTHARSR"/>
</dbReference>
<dbReference type="GO" id="GO:0003700">
    <property type="term" value="F:DNA-binding transcription factor activity"/>
    <property type="evidence" value="ECO:0007669"/>
    <property type="project" value="InterPro"/>
</dbReference>
<dbReference type="SMART" id="SM00418">
    <property type="entry name" value="HTH_ARSR"/>
    <property type="match status" value="1"/>
</dbReference>
<dbReference type="InterPro" id="IPR036388">
    <property type="entry name" value="WH-like_DNA-bd_sf"/>
</dbReference>
<dbReference type="InterPro" id="IPR001845">
    <property type="entry name" value="HTH_ArsR_DNA-bd_dom"/>
</dbReference>
<dbReference type="SUPFAM" id="SSF46785">
    <property type="entry name" value="Winged helix' DNA-binding domain"/>
    <property type="match status" value="1"/>
</dbReference>
<dbReference type="PANTHER" id="PTHR43132">
    <property type="entry name" value="ARSENICAL RESISTANCE OPERON REPRESSOR ARSR-RELATED"/>
    <property type="match status" value="1"/>
</dbReference>